<organism evidence="2 3">
    <name type="scientific">Solanum tuberosum</name>
    <name type="common">Potato</name>
    <dbReference type="NCBI Taxonomy" id="4113"/>
    <lineage>
        <taxon>Eukaryota</taxon>
        <taxon>Viridiplantae</taxon>
        <taxon>Streptophyta</taxon>
        <taxon>Embryophyta</taxon>
        <taxon>Tracheophyta</taxon>
        <taxon>Spermatophyta</taxon>
        <taxon>Magnoliopsida</taxon>
        <taxon>eudicotyledons</taxon>
        <taxon>Gunneridae</taxon>
        <taxon>Pentapetalae</taxon>
        <taxon>asterids</taxon>
        <taxon>lamiids</taxon>
        <taxon>Solanales</taxon>
        <taxon>Solanaceae</taxon>
        <taxon>Solanoideae</taxon>
        <taxon>Solaneae</taxon>
        <taxon>Solanum</taxon>
    </lineage>
</organism>
<feature type="compositionally biased region" description="Basic and acidic residues" evidence="1">
    <location>
        <begin position="1"/>
        <end position="41"/>
    </location>
</feature>
<feature type="compositionally biased region" description="Basic and acidic residues" evidence="1">
    <location>
        <begin position="48"/>
        <end position="57"/>
    </location>
</feature>
<dbReference type="Proteomes" id="UP000826656">
    <property type="component" value="Unassembled WGS sequence"/>
</dbReference>
<name>A0ABQ7U8G7_SOLTU</name>
<dbReference type="EMBL" id="JAIVGD010000023">
    <property type="protein sequence ID" value="KAH0743216.1"/>
    <property type="molecule type" value="Genomic_DNA"/>
</dbReference>
<reference evidence="2 3" key="1">
    <citation type="journal article" date="2021" name="bioRxiv">
        <title>Chromosome-scale and haplotype-resolved genome assembly of a tetraploid potato cultivar.</title>
        <authorList>
            <person name="Sun H."/>
            <person name="Jiao W.-B."/>
            <person name="Krause K."/>
            <person name="Campoy J.A."/>
            <person name="Goel M."/>
            <person name="Folz-Donahue K."/>
            <person name="Kukat C."/>
            <person name="Huettel B."/>
            <person name="Schneeberger K."/>
        </authorList>
    </citation>
    <scope>NUCLEOTIDE SEQUENCE [LARGE SCALE GENOMIC DNA]</scope>
    <source>
        <strain evidence="2">SolTubOtavaFocal</strain>
        <tissue evidence="2">Leaves</tissue>
    </source>
</reference>
<gene>
    <name evidence="2" type="ORF">KY290_031209</name>
</gene>
<protein>
    <submittedName>
        <fullName evidence="2">Uncharacterized protein</fullName>
    </submittedName>
</protein>
<proteinExistence type="predicted"/>
<sequence length="279" mass="32203">MEDLIQKNESLLPDKKDTLTYVHPNEKKLPHTSELHTEKQDPNNYSNHGEKDASNFTKTEDFQKLSQEVSMICKELKAFEDKVDGQFADMKKFMCASFLKILEEIVENVKVVFDVHTRENDDVNDVPINEAIIDSLHDNNIYENAMVDTSHVSRKLKTSSHETPTFVDFDEPPLMESQLIALEPEATHVTPIKQVCKKALGKYAQSPYNDLIDSCGTSENRPVYFSIKHPFVNCNIFYVDMNLTKAFEEWYNDKLSKKRDRKASIFTIAKNVIKPPFEF</sequence>
<evidence type="ECO:0000313" key="3">
    <source>
        <dbReference type="Proteomes" id="UP000826656"/>
    </source>
</evidence>
<feature type="region of interest" description="Disordered" evidence="1">
    <location>
        <begin position="1"/>
        <end position="57"/>
    </location>
</feature>
<comment type="caution">
    <text evidence="2">The sequence shown here is derived from an EMBL/GenBank/DDBJ whole genome shotgun (WGS) entry which is preliminary data.</text>
</comment>
<evidence type="ECO:0000256" key="1">
    <source>
        <dbReference type="SAM" id="MobiDB-lite"/>
    </source>
</evidence>
<evidence type="ECO:0000313" key="2">
    <source>
        <dbReference type="EMBL" id="KAH0743216.1"/>
    </source>
</evidence>
<keyword evidence="3" id="KW-1185">Reference proteome</keyword>
<accession>A0ABQ7U8G7</accession>